<evidence type="ECO:0000313" key="8">
    <source>
        <dbReference type="Proteomes" id="UP000837801"/>
    </source>
</evidence>
<dbReference type="PANTHER" id="PTHR15590">
    <property type="entry name" value="CX9C MOTIF-CONTAINING PROTEIN 4"/>
    <property type="match status" value="1"/>
</dbReference>
<dbReference type="Gene3D" id="1.10.287.1130">
    <property type="entry name" value="CytochromE C oxidase copper chaperone"/>
    <property type="match status" value="1"/>
</dbReference>
<dbReference type="Proteomes" id="UP000837801">
    <property type="component" value="Unassembled WGS sequence"/>
</dbReference>
<dbReference type="Pfam" id="PF08991">
    <property type="entry name" value="CMC4"/>
    <property type="match status" value="1"/>
</dbReference>
<protein>
    <recommendedName>
        <fullName evidence="3">Cx9C motif-containing protein 4, mitochondrial</fullName>
    </recommendedName>
</protein>
<sequence length="88" mass="10111">MGKYDDEEPCKREACIIQDCLNANGYKEAKCAKAIDNLYICCKKFYENNGTRTDQTTTCCPKFSLLEKKLKERGIEPLDPSIVKTRHE</sequence>
<gene>
    <name evidence="7" type="ORF">CLIB1423_04S00320</name>
</gene>
<dbReference type="GO" id="GO:0005758">
    <property type="term" value="C:mitochondrial intermembrane space"/>
    <property type="evidence" value="ECO:0007669"/>
    <property type="project" value="UniProtKB-SubCell"/>
</dbReference>
<evidence type="ECO:0000313" key="7">
    <source>
        <dbReference type="EMBL" id="CAH2351540.1"/>
    </source>
</evidence>
<organism evidence="7 8">
    <name type="scientific">[Candida] railenensis</name>
    <dbReference type="NCBI Taxonomy" id="45579"/>
    <lineage>
        <taxon>Eukaryota</taxon>
        <taxon>Fungi</taxon>
        <taxon>Dikarya</taxon>
        <taxon>Ascomycota</taxon>
        <taxon>Saccharomycotina</taxon>
        <taxon>Pichiomycetes</taxon>
        <taxon>Debaryomycetaceae</taxon>
        <taxon>Kurtzmaniella</taxon>
    </lineage>
</organism>
<evidence type="ECO:0000256" key="5">
    <source>
        <dbReference type="ARBA" id="ARBA00023157"/>
    </source>
</evidence>
<evidence type="ECO:0000256" key="3">
    <source>
        <dbReference type="ARBA" id="ARBA00019406"/>
    </source>
</evidence>
<reference evidence="7" key="1">
    <citation type="submission" date="2022-03" db="EMBL/GenBank/DDBJ databases">
        <authorList>
            <person name="Legras J.-L."/>
            <person name="Devillers H."/>
            <person name="Grondin C."/>
        </authorList>
    </citation>
    <scope>NUCLEOTIDE SEQUENCE</scope>
    <source>
        <strain evidence="7">CLIB 1423</strain>
    </source>
</reference>
<comment type="caution">
    <text evidence="7">The sequence shown here is derived from an EMBL/GenBank/DDBJ whole genome shotgun (WGS) entry which is preliminary data.</text>
</comment>
<evidence type="ECO:0000256" key="6">
    <source>
        <dbReference type="PIRSR" id="PIRSR627179-50"/>
    </source>
</evidence>
<evidence type="ECO:0000256" key="1">
    <source>
        <dbReference type="ARBA" id="ARBA00004569"/>
    </source>
</evidence>
<feature type="disulfide bond" evidence="6">
    <location>
        <begin position="10"/>
        <end position="41"/>
    </location>
</feature>
<dbReference type="InterPro" id="IPR009069">
    <property type="entry name" value="Cys_alpha_HP_mot_SF"/>
</dbReference>
<name>A0A9P0QMZ1_9ASCO</name>
<dbReference type="OrthoDB" id="13601at2759"/>
<feature type="disulfide bond" evidence="6">
    <location>
        <begin position="42"/>
        <end position="60"/>
    </location>
</feature>
<dbReference type="SUPFAM" id="SSF47072">
    <property type="entry name" value="Cysteine alpha-hairpin motif"/>
    <property type="match status" value="1"/>
</dbReference>
<accession>A0A9P0QMZ1</accession>
<evidence type="ECO:0000256" key="4">
    <source>
        <dbReference type="ARBA" id="ARBA00023128"/>
    </source>
</evidence>
<dbReference type="PROSITE" id="PS51808">
    <property type="entry name" value="CHCH"/>
    <property type="match status" value="1"/>
</dbReference>
<proteinExistence type="inferred from homology"/>
<comment type="similarity">
    <text evidence="2">Belongs to the CMC4 family.</text>
</comment>
<dbReference type="InterPro" id="IPR027179">
    <property type="entry name" value="CMC4"/>
</dbReference>
<keyword evidence="5 6" id="KW-1015">Disulfide bond</keyword>
<dbReference type="PANTHER" id="PTHR15590:SF0">
    <property type="entry name" value="CX9C MOTIF-CONTAINING PROTEIN 4"/>
    <property type="match status" value="1"/>
</dbReference>
<evidence type="ECO:0000256" key="2">
    <source>
        <dbReference type="ARBA" id="ARBA00009858"/>
    </source>
</evidence>
<dbReference type="EMBL" id="CAKXYY010000004">
    <property type="protein sequence ID" value="CAH2351540.1"/>
    <property type="molecule type" value="Genomic_DNA"/>
</dbReference>
<keyword evidence="8" id="KW-1185">Reference proteome</keyword>
<comment type="subcellular location">
    <subcellularLocation>
        <location evidence="1">Mitochondrion intermembrane space</location>
    </subcellularLocation>
</comment>
<keyword evidence="4" id="KW-0496">Mitochondrion</keyword>
<dbReference type="AlphaFoldDB" id="A0A9P0QMZ1"/>
<feature type="disulfide bond" evidence="6">
    <location>
        <begin position="20"/>
        <end position="31"/>
    </location>
</feature>